<dbReference type="OrthoDB" id="495539at2"/>
<dbReference type="Pfam" id="PF20341">
    <property type="entry name" value="DUF6636"/>
    <property type="match status" value="1"/>
</dbReference>
<evidence type="ECO:0008006" key="4">
    <source>
        <dbReference type="Google" id="ProtNLM"/>
    </source>
</evidence>
<sequence>MRLFLAFPGLLALATPAHAQDYIAFQSPTGNIHCMIWADDHPGARCDMKELTPSYRRPPANCDLDWGSSFSVEARGPGILTCHGDTVIDPRAPVLGYGQSVTLGPVSCSSEKTGMTCTNPQGHGFTVSKARQKLF</sequence>
<keyword evidence="1" id="KW-0732">Signal</keyword>
<proteinExistence type="predicted"/>
<organism evidence="2 3">
    <name type="scientific">Pseudogemmobacter humi</name>
    <dbReference type="NCBI Taxonomy" id="2483812"/>
    <lineage>
        <taxon>Bacteria</taxon>
        <taxon>Pseudomonadati</taxon>
        <taxon>Pseudomonadota</taxon>
        <taxon>Alphaproteobacteria</taxon>
        <taxon>Rhodobacterales</taxon>
        <taxon>Paracoccaceae</taxon>
        <taxon>Pseudogemmobacter</taxon>
    </lineage>
</organism>
<feature type="signal peptide" evidence="1">
    <location>
        <begin position="1"/>
        <end position="19"/>
    </location>
</feature>
<evidence type="ECO:0000256" key="1">
    <source>
        <dbReference type="SAM" id="SignalP"/>
    </source>
</evidence>
<dbReference type="InterPro" id="IPR046576">
    <property type="entry name" value="DUF6636"/>
</dbReference>
<dbReference type="EMBL" id="UXAW01000075">
    <property type="protein sequence ID" value="VDC30160.1"/>
    <property type="molecule type" value="Genomic_DNA"/>
</dbReference>
<keyword evidence="3" id="KW-1185">Reference proteome</keyword>
<reference evidence="2 3" key="1">
    <citation type="submission" date="2018-11" db="EMBL/GenBank/DDBJ databases">
        <authorList>
            <person name="Criscuolo A."/>
        </authorList>
    </citation>
    <scope>NUCLEOTIDE SEQUENCE [LARGE SCALE GENOMIC DNA]</scope>
    <source>
        <strain evidence="2">ACIP111625</strain>
    </source>
</reference>
<dbReference type="AlphaFoldDB" id="A0A3P5X714"/>
<feature type="chain" id="PRO_5017927174" description="CVNH domain protein" evidence="1">
    <location>
        <begin position="20"/>
        <end position="135"/>
    </location>
</feature>
<evidence type="ECO:0000313" key="2">
    <source>
        <dbReference type="EMBL" id="VDC30160.1"/>
    </source>
</evidence>
<dbReference type="Proteomes" id="UP000277498">
    <property type="component" value="Unassembled WGS sequence"/>
</dbReference>
<accession>A0A3P5X714</accession>
<dbReference type="RefSeq" id="WP_124087204.1">
    <property type="nucleotide sequence ID" value="NZ_UXAW01000075.1"/>
</dbReference>
<evidence type="ECO:0000313" key="3">
    <source>
        <dbReference type="Proteomes" id="UP000277498"/>
    </source>
</evidence>
<protein>
    <recommendedName>
        <fullName evidence="4">CVNH domain protein</fullName>
    </recommendedName>
</protein>
<name>A0A3P5X714_9RHOB</name>
<gene>
    <name evidence="2" type="ORF">XINFAN_02457</name>
</gene>